<dbReference type="eggNOG" id="COG3409">
    <property type="taxonomic scope" value="Bacteria"/>
</dbReference>
<dbReference type="EMBL" id="CP002582">
    <property type="protein sequence ID" value="ADZ85410.1"/>
    <property type="molecule type" value="Genomic_DNA"/>
</dbReference>
<feature type="domain" description="NlpC/P60" evidence="5">
    <location>
        <begin position="390"/>
        <end position="536"/>
    </location>
</feature>
<reference evidence="6 7" key="1">
    <citation type="journal article" date="2011" name="J. Bacteriol.">
        <title>Complete genome sequence of the cellulose-degrading bacterium Cellulosilyticum lentocellum.</title>
        <authorList>
            <consortium name="US DOE Joint Genome Institute"/>
            <person name="Miller D.A."/>
            <person name="Suen G."/>
            <person name="Bruce D."/>
            <person name="Copeland A."/>
            <person name="Cheng J.F."/>
            <person name="Detter C."/>
            <person name="Goodwin L.A."/>
            <person name="Han C.S."/>
            <person name="Hauser L.J."/>
            <person name="Land M.L."/>
            <person name="Lapidus A."/>
            <person name="Lucas S."/>
            <person name="Meincke L."/>
            <person name="Pitluck S."/>
            <person name="Tapia R."/>
            <person name="Teshima H."/>
            <person name="Woyke T."/>
            <person name="Fox B.G."/>
            <person name="Angert E.R."/>
            <person name="Currie C.R."/>
        </authorList>
    </citation>
    <scope>NUCLEOTIDE SEQUENCE [LARGE SCALE GENOMIC DNA]</scope>
    <source>
        <strain evidence="7">ATCC 49066 / DSM 5427 / NCIMB 11756 / RHM5</strain>
    </source>
</reference>
<dbReference type="InterPro" id="IPR038765">
    <property type="entry name" value="Papain-like_cys_pep_sf"/>
</dbReference>
<evidence type="ECO:0000313" key="7">
    <source>
        <dbReference type="Proteomes" id="UP000008467"/>
    </source>
</evidence>
<organism evidence="6 7">
    <name type="scientific">Cellulosilyticum lentocellum (strain ATCC 49066 / DSM 5427 / NCIMB 11756 / RHM5)</name>
    <name type="common">Clostridium lentocellum</name>
    <dbReference type="NCBI Taxonomy" id="642492"/>
    <lineage>
        <taxon>Bacteria</taxon>
        <taxon>Bacillati</taxon>
        <taxon>Bacillota</taxon>
        <taxon>Clostridia</taxon>
        <taxon>Lachnospirales</taxon>
        <taxon>Cellulosilyticaceae</taxon>
        <taxon>Cellulosilyticum</taxon>
    </lineage>
</organism>
<evidence type="ECO:0000256" key="1">
    <source>
        <dbReference type="ARBA" id="ARBA00007074"/>
    </source>
</evidence>
<name>F2JHR8_CELLD</name>
<evidence type="ECO:0000256" key="3">
    <source>
        <dbReference type="ARBA" id="ARBA00022801"/>
    </source>
</evidence>
<dbReference type="Pfam" id="PF00877">
    <property type="entry name" value="NLPC_P60"/>
    <property type="match status" value="1"/>
</dbReference>
<protein>
    <submittedName>
        <fullName evidence="6">NLP/P60 protein</fullName>
    </submittedName>
</protein>
<dbReference type="PROSITE" id="PS51935">
    <property type="entry name" value="NLPC_P60"/>
    <property type="match status" value="1"/>
</dbReference>
<dbReference type="GO" id="GO:0006508">
    <property type="term" value="P:proteolysis"/>
    <property type="evidence" value="ECO:0007669"/>
    <property type="project" value="UniProtKB-KW"/>
</dbReference>
<dbReference type="AlphaFoldDB" id="F2JHR8"/>
<gene>
    <name evidence="6" type="ordered locus">Clole_3729</name>
</gene>
<dbReference type="InterPro" id="IPR051202">
    <property type="entry name" value="Peptidase_C40"/>
</dbReference>
<evidence type="ECO:0000256" key="4">
    <source>
        <dbReference type="ARBA" id="ARBA00022807"/>
    </source>
</evidence>
<proteinExistence type="inferred from homology"/>
<dbReference type="PANTHER" id="PTHR47053:SF1">
    <property type="entry name" value="MUREIN DD-ENDOPEPTIDASE MEPH-RELATED"/>
    <property type="match status" value="1"/>
</dbReference>
<dbReference type="RefSeq" id="WP_013658686.1">
    <property type="nucleotide sequence ID" value="NC_015275.1"/>
</dbReference>
<evidence type="ECO:0000259" key="5">
    <source>
        <dbReference type="PROSITE" id="PS51935"/>
    </source>
</evidence>
<evidence type="ECO:0000313" key="6">
    <source>
        <dbReference type="EMBL" id="ADZ85410.1"/>
    </source>
</evidence>
<dbReference type="KEGG" id="cle:Clole_3729"/>
<dbReference type="PANTHER" id="PTHR47053">
    <property type="entry name" value="MUREIN DD-ENDOPEPTIDASE MEPH-RELATED"/>
    <property type="match status" value="1"/>
</dbReference>
<dbReference type="STRING" id="642492.Clole_3729"/>
<keyword evidence="2" id="KW-0645">Protease</keyword>
<keyword evidence="7" id="KW-1185">Reference proteome</keyword>
<evidence type="ECO:0000256" key="2">
    <source>
        <dbReference type="ARBA" id="ARBA00022670"/>
    </source>
</evidence>
<keyword evidence="3" id="KW-0378">Hydrolase</keyword>
<dbReference type="SUPFAM" id="SSF54001">
    <property type="entry name" value="Cysteine proteinases"/>
    <property type="match status" value="1"/>
</dbReference>
<sequence>MPDELRVETDELSELSRNIDRCYRNVCSSYKRDINSIKREMENIISRYSDYGSVVSSARGILSSLKDIEHKMGSVEEHSQRLVTNTKQAATLYKESEYMSKGVLDKGRLSVGKTIKFPGSIGSSNISFKASNELGEKSQEWEEEFLLIGGNQAEKFARSESDIAYLEGGILYESIDGKIYKNGELVAEKDYKYIPHEVGGLRATDGNGTFARAYVENKTVYEQIGKQIYKNGVLIPEENYKYVPKEIGGIRDTIGKGSYVIVSQTYVEGDTIYQRIGGIIYKNGKVITADDYKYIPVEIGGIREIEGNGNFAQGYKEGEYTYIKIGDIIYKNGKKVSKNDYKYVPQEIGGLRENVGGGNYITNELVDLVTSIGKEIGDTTLALEGEELADYWREKLAEEAKYWVGKIPYCIDSVITTQILDKNNAPPYMDCSDFTSSVYKTIFGIDIGPNCSTQVGRGKSVEKEELKIGDLIFFDTNGINNKQTTHVGIYIGNGQFVHEGGENSNPNTLKSGENVKIGDLNNSYWAPKYVKAVRIIQDDGNIINTTSTKLPSIIIENENTSTSNNVVQGTYNGLSDENEAIKRFLKITIKNEGKDKFYNVSNPGDGQAVSFGFNQWCIGQGSFQSLFKAYDKQYPGKLEKLIGQDMAKQLKNNVIYASTAEGTKWAKINMSAGEYGVNKKWTEALQKIGNDIDMQKVQTQKAINDAILPAINDLDSFGIELSDRFIYVMNDLRVQGGSLYPSVPRNIEGVNVKLDKEYYLSKINESMTSEEKLVQIVCARASGCNAEWERNFAVRKIPYITGYGYTTYGEDKALRGNTRFYLNPDEILDKKLGAKLGYKNWESDLTRSMGFKDEVLNKQELIQALTVDNVWRILNEI</sequence>
<comment type="similarity">
    <text evidence="1">Belongs to the peptidase C40 family.</text>
</comment>
<dbReference type="eggNOG" id="COG0791">
    <property type="taxonomic scope" value="Bacteria"/>
</dbReference>
<dbReference type="Proteomes" id="UP000008467">
    <property type="component" value="Chromosome"/>
</dbReference>
<dbReference type="HOGENOM" id="CLU_327818_0_0_9"/>
<dbReference type="GO" id="GO:0008234">
    <property type="term" value="F:cysteine-type peptidase activity"/>
    <property type="evidence" value="ECO:0007669"/>
    <property type="project" value="UniProtKB-KW"/>
</dbReference>
<dbReference type="Gene3D" id="3.90.1720.10">
    <property type="entry name" value="endopeptidase domain like (from Nostoc punctiforme)"/>
    <property type="match status" value="1"/>
</dbReference>
<keyword evidence="4" id="KW-0788">Thiol protease</keyword>
<accession>F2JHR8</accession>
<dbReference type="InterPro" id="IPR000064">
    <property type="entry name" value="NLP_P60_dom"/>
</dbReference>